<dbReference type="EC" id="3.1.26.4" evidence="2"/>
<sequence>MSCSSSATPTVKDEPTHNNAQSKKAASDERRPSRLTLWERVNAPLPPTGREPEGMGSVGQASPTPHSPSSLVKADAPVLRAEIANLQAKDAIKPVPPDDMRTGFYSPYFIVPKKGCGLRLILDLCFLNRALHRPKVQDAHAETHVQVCPSPDWFAVIDLKDTYFNVSILPSHRPFLSVTFEGRAYQYKVLPFGLALSPHVFMKVAEGLGTVEPSGQLGKEQTLPNAETVSEGPGAYGSYSATGAALYETTSTLAPRLSPEMGVAVWHSPIQSDTGLLPNFHPVVRPYISLGRSPPGTVASITGWGAMYNEQVVSGLGRALSYTGTSAA</sequence>
<dbReference type="InterPro" id="IPR043502">
    <property type="entry name" value="DNA/RNA_pol_sf"/>
</dbReference>
<comment type="caution">
    <text evidence="5">The sequence shown here is derived from an EMBL/GenBank/DDBJ whole genome shotgun (WGS) entry which is preliminary data.</text>
</comment>
<evidence type="ECO:0000313" key="5">
    <source>
        <dbReference type="EMBL" id="KAI2645213.1"/>
    </source>
</evidence>
<dbReference type="EMBL" id="JACTAM010002309">
    <property type="protein sequence ID" value="KAI2645213.1"/>
    <property type="molecule type" value="Genomic_DNA"/>
</dbReference>
<dbReference type="Gene3D" id="3.10.10.10">
    <property type="entry name" value="HIV Type 1 Reverse Transcriptase, subunit A, domain 1"/>
    <property type="match status" value="1"/>
</dbReference>
<dbReference type="Gene3D" id="3.30.70.270">
    <property type="match status" value="1"/>
</dbReference>
<keyword evidence="6" id="KW-1185">Reference proteome</keyword>
<organism evidence="5 6">
    <name type="scientific">Labeo rohita</name>
    <name type="common">Indian major carp</name>
    <name type="synonym">Cyprinus rohita</name>
    <dbReference type="NCBI Taxonomy" id="84645"/>
    <lineage>
        <taxon>Eukaryota</taxon>
        <taxon>Metazoa</taxon>
        <taxon>Chordata</taxon>
        <taxon>Craniata</taxon>
        <taxon>Vertebrata</taxon>
        <taxon>Euteleostomi</taxon>
        <taxon>Actinopterygii</taxon>
        <taxon>Neopterygii</taxon>
        <taxon>Teleostei</taxon>
        <taxon>Ostariophysi</taxon>
        <taxon>Cypriniformes</taxon>
        <taxon>Cyprinidae</taxon>
        <taxon>Labeoninae</taxon>
        <taxon>Labeonini</taxon>
        <taxon>Labeo</taxon>
    </lineage>
</organism>
<reference evidence="5 6" key="1">
    <citation type="submission" date="2022-01" db="EMBL/GenBank/DDBJ databases">
        <title>A high-quality chromosome-level genome assembly of rohu carp, Labeo rohita.</title>
        <authorList>
            <person name="Arick M.A. II"/>
            <person name="Hsu C.-Y."/>
            <person name="Magbanua Z."/>
            <person name="Pechanova O."/>
            <person name="Grover C."/>
            <person name="Miller E."/>
            <person name="Thrash A."/>
            <person name="Ezzel L."/>
            <person name="Alam S."/>
            <person name="Benzie J."/>
            <person name="Hamilton M."/>
            <person name="Karsi A."/>
            <person name="Lawrence M.L."/>
            <person name="Peterson D.G."/>
        </authorList>
    </citation>
    <scope>NUCLEOTIDE SEQUENCE [LARGE SCALE GENOMIC DNA]</scope>
    <source>
        <strain evidence="6">BAU-BD-2019</strain>
        <tissue evidence="5">Blood</tissue>
    </source>
</reference>
<feature type="domain" description="Reverse transcriptase" evidence="4">
    <location>
        <begin position="144"/>
        <end position="206"/>
    </location>
</feature>
<evidence type="ECO:0000313" key="6">
    <source>
        <dbReference type="Proteomes" id="UP000830375"/>
    </source>
</evidence>
<protein>
    <recommendedName>
        <fullName evidence="2">ribonuclease H</fullName>
        <ecNumber evidence="2">3.1.26.4</ecNumber>
    </recommendedName>
</protein>
<feature type="region of interest" description="Disordered" evidence="3">
    <location>
        <begin position="1"/>
        <end position="71"/>
    </location>
</feature>
<accession>A0ABQ8L3E3</accession>
<dbReference type="Proteomes" id="UP000830375">
    <property type="component" value="Unassembled WGS sequence"/>
</dbReference>
<dbReference type="PANTHER" id="PTHR33050:SF7">
    <property type="entry name" value="RIBONUCLEASE H"/>
    <property type="match status" value="1"/>
</dbReference>
<evidence type="ECO:0000256" key="2">
    <source>
        <dbReference type="ARBA" id="ARBA00012180"/>
    </source>
</evidence>
<dbReference type="Pfam" id="PF00078">
    <property type="entry name" value="RVT_1"/>
    <property type="match status" value="1"/>
</dbReference>
<name>A0ABQ8L3E3_LABRO</name>
<gene>
    <name evidence="5" type="ORF">H4Q32_029389</name>
</gene>
<dbReference type="PANTHER" id="PTHR33050">
    <property type="entry name" value="REVERSE TRANSCRIPTASE DOMAIN-CONTAINING PROTEIN"/>
    <property type="match status" value="1"/>
</dbReference>
<proteinExistence type="inferred from homology"/>
<evidence type="ECO:0000256" key="3">
    <source>
        <dbReference type="SAM" id="MobiDB-lite"/>
    </source>
</evidence>
<dbReference type="InterPro" id="IPR052055">
    <property type="entry name" value="Hepadnavirus_pol/RT"/>
</dbReference>
<evidence type="ECO:0000256" key="1">
    <source>
        <dbReference type="ARBA" id="ARBA00010879"/>
    </source>
</evidence>
<dbReference type="SUPFAM" id="SSF56672">
    <property type="entry name" value="DNA/RNA polymerases"/>
    <property type="match status" value="1"/>
</dbReference>
<feature type="compositionally biased region" description="Polar residues" evidence="3">
    <location>
        <begin position="59"/>
        <end position="70"/>
    </location>
</feature>
<dbReference type="InterPro" id="IPR043128">
    <property type="entry name" value="Rev_trsase/Diguanyl_cyclase"/>
</dbReference>
<comment type="similarity">
    <text evidence="1">Belongs to the beta type-B retroviral polymerase family. HERV class-II K(HML-2) pol subfamily.</text>
</comment>
<evidence type="ECO:0000259" key="4">
    <source>
        <dbReference type="Pfam" id="PF00078"/>
    </source>
</evidence>
<dbReference type="InterPro" id="IPR000477">
    <property type="entry name" value="RT_dom"/>
</dbReference>